<sequence length="275" mass="29416">MSTRTSVSPAYLAWAQEQRMRAEIDHHVYVAGAQTDPITQEEACLVEYAAPELLATPAALAELERQLAAAHPEATELLLRAPGDTRLPAPWRPSLSYVRHTGAAAQAPRPPAGLAITAAGPEHDPLIAGWLARAIADGYGYGPEDVRTGELIDAAATDVLDAPGRVSFLLTRDGRPVGHATVLTDAQDEVTGAEFVDLFDLLVEESDVVRPGTTALVAACAALAAERERPLFGNVVHDSAGPDSGARVVASLLERGWCLDHRFWRRPRPDEETSV</sequence>
<dbReference type="EMBL" id="CP108253">
    <property type="protein sequence ID" value="WTU44438.1"/>
    <property type="molecule type" value="Genomic_DNA"/>
</dbReference>
<organism evidence="1">
    <name type="scientific">Streptomyces sp. NBC_00060</name>
    <dbReference type="NCBI Taxonomy" id="2975636"/>
    <lineage>
        <taxon>Bacteria</taxon>
        <taxon>Bacillati</taxon>
        <taxon>Actinomycetota</taxon>
        <taxon>Actinomycetes</taxon>
        <taxon>Kitasatosporales</taxon>
        <taxon>Streptomycetaceae</taxon>
        <taxon>Streptomyces</taxon>
    </lineage>
</organism>
<proteinExistence type="predicted"/>
<dbReference type="InterPro" id="IPR016181">
    <property type="entry name" value="Acyl_CoA_acyltransferase"/>
</dbReference>
<name>A0AAU2HB20_9ACTN</name>
<evidence type="ECO:0008006" key="2">
    <source>
        <dbReference type="Google" id="ProtNLM"/>
    </source>
</evidence>
<gene>
    <name evidence="1" type="ORF">OHV25_35085</name>
</gene>
<dbReference type="AlphaFoldDB" id="A0AAU2HB20"/>
<dbReference type="SUPFAM" id="SSF55729">
    <property type="entry name" value="Acyl-CoA N-acyltransferases (Nat)"/>
    <property type="match status" value="1"/>
</dbReference>
<evidence type="ECO:0000313" key="1">
    <source>
        <dbReference type="EMBL" id="WTU44438.1"/>
    </source>
</evidence>
<protein>
    <recommendedName>
        <fullName evidence="2">N-acetyltransferase domain-containing protein</fullName>
    </recommendedName>
</protein>
<accession>A0AAU2HB20</accession>
<reference evidence="1" key="1">
    <citation type="submission" date="2022-10" db="EMBL/GenBank/DDBJ databases">
        <title>The complete genomes of actinobacterial strains from the NBC collection.</title>
        <authorList>
            <person name="Joergensen T.S."/>
            <person name="Alvarez Arevalo M."/>
            <person name="Sterndorff E.B."/>
            <person name="Faurdal D."/>
            <person name="Vuksanovic O."/>
            <person name="Mourched A.-S."/>
            <person name="Charusanti P."/>
            <person name="Shaw S."/>
            <person name="Blin K."/>
            <person name="Weber T."/>
        </authorList>
    </citation>
    <scope>NUCLEOTIDE SEQUENCE</scope>
    <source>
        <strain evidence="1">NBC_00060</strain>
    </source>
</reference>